<name>A0A9W7W0W4_9PEZI</name>
<dbReference type="AlphaFoldDB" id="A0A9W7W0W4"/>
<dbReference type="OrthoDB" id="5421421at2759"/>
<dbReference type="EMBL" id="RIBY02002089">
    <property type="protein sequence ID" value="KAH9825699.1"/>
    <property type="molecule type" value="Genomic_DNA"/>
</dbReference>
<evidence type="ECO:0000256" key="1">
    <source>
        <dbReference type="SAM" id="MobiDB-lite"/>
    </source>
</evidence>
<organism evidence="2 3">
    <name type="scientific">Teratosphaeria destructans</name>
    <dbReference type="NCBI Taxonomy" id="418781"/>
    <lineage>
        <taxon>Eukaryota</taxon>
        <taxon>Fungi</taxon>
        <taxon>Dikarya</taxon>
        <taxon>Ascomycota</taxon>
        <taxon>Pezizomycotina</taxon>
        <taxon>Dothideomycetes</taxon>
        <taxon>Dothideomycetidae</taxon>
        <taxon>Mycosphaerellales</taxon>
        <taxon>Teratosphaeriaceae</taxon>
        <taxon>Teratosphaeria</taxon>
    </lineage>
</organism>
<gene>
    <name evidence="2" type="ORF">Tdes44962_MAKER00629</name>
</gene>
<sequence>MDATGTEWYAPSSYTYNDTYVTPYPSSTVEAQPWTSSAPTCVHDVPMLSYPYQHQQFDQPLHLQPGFRDPSRPKSSPSTFGPSADNIAWPAASGLGIQYGTSTAGQSPPVTSAFLPSVWQTFPAEDQYRTASPPEIRQPQPRRPYVSIQPGPQSTSNAKRPREDDDQTESVTEFGPKRRRRTASVASADLSEDDRFLVQLKEDESLPWKDIANRFQSDKGKNFNVAALQMRYKRLREKFRVWEEQDVNALKLAHEYWERNKWDIISAKVSSADKGDSRRLRMLTMAQMLEYGLHERWPPRHCARKWQEIEAQMAFTRAATTGSLRGTPQVSSPVDGPVHHFGFVPMQ</sequence>
<evidence type="ECO:0008006" key="4">
    <source>
        <dbReference type="Google" id="ProtNLM"/>
    </source>
</evidence>
<proteinExistence type="predicted"/>
<protein>
    <recommendedName>
        <fullName evidence="4">Myb-like domain-containing protein</fullName>
    </recommendedName>
</protein>
<keyword evidence="3" id="KW-1185">Reference proteome</keyword>
<reference evidence="2 3" key="2">
    <citation type="journal article" date="2021" name="Curr. Genet.">
        <title>Genetic response to nitrogen starvation in the aggressive Eucalyptus foliar pathogen Teratosphaeria destructans.</title>
        <authorList>
            <person name="Havenga M."/>
            <person name="Wingfield B.D."/>
            <person name="Wingfield M.J."/>
            <person name="Dreyer L.L."/>
            <person name="Roets F."/>
            <person name="Aylward J."/>
        </authorList>
    </citation>
    <scope>NUCLEOTIDE SEQUENCE [LARGE SCALE GENOMIC DNA]</scope>
    <source>
        <strain evidence="2">CMW44962</strain>
    </source>
</reference>
<dbReference type="Proteomes" id="UP001138500">
    <property type="component" value="Unassembled WGS sequence"/>
</dbReference>
<feature type="region of interest" description="Disordered" evidence="1">
    <location>
        <begin position="128"/>
        <end position="186"/>
    </location>
</feature>
<accession>A0A9W7W0W4</accession>
<evidence type="ECO:0000313" key="3">
    <source>
        <dbReference type="Proteomes" id="UP001138500"/>
    </source>
</evidence>
<feature type="region of interest" description="Disordered" evidence="1">
    <location>
        <begin position="61"/>
        <end position="87"/>
    </location>
</feature>
<reference evidence="2 3" key="1">
    <citation type="journal article" date="2018" name="IMA Fungus">
        <title>IMA Genome-F 10: Nine draft genome sequences of Claviceps purpurea s.lat., including C. arundinis, C. humidiphila, and C. cf. spartinae, pseudomolecules for the pitch canker pathogen Fusarium circinatum, draft genome of Davidsoniella eucalypti, Grosmannia galeiformis, Quambalaria eucalypti, and Teratosphaeria destructans.</title>
        <authorList>
            <person name="Wingfield B.D."/>
            <person name="Liu M."/>
            <person name="Nguyen H.D."/>
            <person name="Lane F.A."/>
            <person name="Morgan S.W."/>
            <person name="De Vos L."/>
            <person name="Wilken P.M."/>
            <person name="Duong T.A."/>
            <person name="Aylward J."/>
            <person name="Coetzee M.P."/>
            <person name="Dadej K."/>
            <person name="De Beer Z.W."/>
            <person name="Findlay W."/>
            <person name="Havenga M."/>
            <person name="Kolarik M."/>
            <person name="Menzies J.G."/>
            <person name="Naidoo K."/>
            <person name="Pochopski O."/>
            <person name="Shoukouhi P."/>
            <person name="Santana Q.C."/>
            <person name="Seifert K.A."/>
            <person name="Soal N."/>
            <person name="Steenkamp E.T."/>
            <person name="Tatham C.T."/>
            <person name="van der Nest M.A."/>
            <person name="Wingfield M.J."/>
        </authorList>
    </citation>
    <scope>NUCLEOTIDE SEQUENCE [LARGE SCALE GENOMIC DNA]</scope>
    <source>
        <strain evidence="2">CMW44962</strain>
    </source>
</reference>
<evidence type="ECO:0000313" key="2">
    <source>
        <dbReference type="EMBL" id="KAH9825699.1"/>
    </source>
</evidence>
<comment type="caution">
    <text evidence="2">The sequence shown here is derived from an EMBL/GenBank/DDBJ whole genome shotgun (WGS) entry which is preliminary data.</text>
</comment>